<evidence type="ECO:0000313" key="5">
    <source>
        <dbReference type="EMBL" id="MCC9072429.1"/>
    </source>
</evidence>
<evidence type="ECO:0000256" key="1">
    <source>
        <dbReference type="ARBA" id="ARBA00001561"/>
    </source>
</evidence>
<dbReference type="EMBL" id="JAJJMO010000001">
    <property type="protein sequence ID" value="MCC9072429.1"/>
    <property type="molecule type" value="Genomic_DNA"/>
</dbReference>
<keyword evidence="6" id="KW-1185">Reference proteome</keyword>
<dbReference type="SUPFAM" id="SSF53187">
    <property type="entry name" value="Zn-dependent exopeptidases"/>
    <property type="match status" value="1"/>
</dbReference>
<reference evidence="5" key="1">
    <citation type="submission" date="2021-11" db="EMBL/GenBank/DDBJ databases">
        <title>Description of novel Flavobacterium species.</title>
        <authorList>
            <person name="Saticioglu I.B."/>
            <person name="Ay H."/>
            <person name="Altun S."/>
            <person name="Duman M."/>
        </authorList>
    </citation>
    <scope>NUCLEOTIDE SEQUENCE</scope>
    <source>
        <strain evidence="5">F-65</strain>
    </source>
</reference>
<dbReference type="InterPro" id="IPR002508">
    <property type="entry name" value="MurNAc-LAA_cat"/>
</dbReference>
<dbReference type="Proteomes" id="UP001430919">
    <property type="component" value="Unassembled WGS sequence"/>
</dbReference>
<proteinExistence type="predicted"/>
<evidence type="ECO:0000256" key="3">
    <source>
        <dbReference type="ARBA" id="ARBA00022801"/>
    </source>
</evidence>
<gene>
    <name evidence="5" type="ORF">LNQ49_12635</name>
</gene>
<dbReference type="RefSeq" id="WP_229989252.1">
    <property type="nucleotide sequence ID" value="NZ_JAJJMO010000001.1"/>
</dbReference>
<accession>A0ABS8MUI9</accession>
<dbReference type="PANTHER" id="PTHR30404">
    <property type="entry name" value="N-ACETYLMURAMOYL-L-ALANINE AMIDASE"/>
    <property type="match status" value="1"/>
</dbReference>
<name>A0ABS8MUI9_9FLAO</name>
<keyword evidence="3" id="KW-0378">Hydrolase</keyword>
<comment type="caution">
    <text evidence="5">The sequence shown here is derived from an EMBL/GenBank/DDBJ whole genome shotgun (WGS) entry which is preliminary data.</text>
</comment>
<organism evidence="5 6">
    <name type="scientific">Flavobacterium pisciphilum</name>
    <dbReference type="NCBI Taxonomy" id="2893755"/>
    <lineage>
        <taxon>Bacteria</taxon>
        <taxon>Pseudomonadati</taxon>
        <taxon>Bacteroidota</taxon>
        <taxon>Flavobacteriia</taxon>
        <taxon>Flavobacteriales</taxon>
        <taxon>Flavobacteriaceae</taxon>
        <taxon>Flavobacterium</taxon>
    </lineage>
</organism>
<evidence type="ECO:0000313" key="6">
    <source>
        <dbReference type="Proteomes" id="UP001430919"/>
    </source>
</evidence>
<evidence type="ECO:0000256" key="2">
    <source>
        <dbReference type="ARBA" id="ARBA00011901"/>
    </source>
</evidence>
<dbReference type="PANTHER" id="PTHR30404:SF0">
    <property type="entry name" value="N-ACETYLMURAMOYL-L-ALANINE AMIDASE AMIC"/>
    <property type="match status" value="1"/>
</dbReference>
<feature type="domain" description="MurNAc-LAA" evidence="4">
    <location>
        <begin position="90"/>
        <end position="202"/>
    </location>
</feature>
<sequence>MKTNIKISGILSAALLLFCLFAFKPLEEKKVVVIDAGHGGDDLGAAMYGFQEKTISEAIAKKIKAFNKDSNLDIVLIRDSDSSMDLHKRVSLINSLKPDLVISLHVNASKEAQANGVDAYISSKNEFYEKSKESAERIVNGISGDNLLRRRVNEAPFYILKNSNCAAITLLMGFLSNNKDREYLTSEAGQNEIAANILEAIK</sequence>
<dbReference type="EC" id="3.5.1.28" evidence="2"/>
<comment type="catalytic activity">
    <reaction evidence="1">
        <text>Hydrolyzes the link between N-acetylmuramoyl residues and L-amino acid residues in certain cell-wall glycopeptides.</text>
        <dbReference type="EC" id="3.5.1.28"/>
    </reaction>
</comment>
<evidence type="ECO:0000259" key="4">
    <source>
        <dbReference type="SMART" id="SM00646"/>
    </source>
</evidence>
<dbReference type="SMART" id="SM00646">
    <property type="entry name" value="Ami_3"/>
    <property type="match status" value="1"/>
</dbReference>
<dbReference type="Pfam" id="PF01520">
    <property type="entry name" value="Amidase_3"/>
    <property type="match status" value="1"/>
</dbReference>
<dbReference type="Gene3D" id="3.40.630.40">
    <property type="entry name" value="Zn-dependent exopeptidases"/>
    <property type="match status" value="1"/>
</dbReference>
<dbReference type="CDD" id="cd02696">
    <property type="entry name" value="MurNAc-LAA"/>
    <property type="match status" value="1"/>
</dbReference>
<protein>
    <recommendedName>
        <fullName evidence="2">N-acetylmuramoyl-L-alanine amidase</fullName>
        <ecNumber evidence="2">3.5.1.28</ecNumber>
    </recommendedName>
</protein>
<dbReference type="InterPro" id="IPR050695">
    <property type="entry name" value="N-acetylmuramoyl_amidase_3"/>
</dbReference>